<feature type="compositionally biased region" description="Basic and acidic residues" evidence="1">
    <location>
        <begin position="51"/>
        <end position="62"/>
    </location>
</feature>
<evidence type="ECO:0000256" key="1">
    <source>
        <dbReference type="SAM" id="MobiDB-lite"/>
    </source>
</evidence>
<protein>
    <recommendedName>
        <fullName evidence="5">DUF4124 domain-containing protein</fullName>
    </recommendedName>
</protein>
<comment type="caution">
    <text evidence="3">The sequence shown here is derived from an EMBL/GenBank/DDBJ whole genome shotgun (WGS) entry which is preliminary data.</text>
</comment>
<dbReference type="AlphaFoldDB" id="A0A246HMN6"/>
<feature type="signal peptide" evidence="2">
    <location>
        <begin position="1"/>
        <end position="21"/>
    </location>
</feature>
<dbReference type="EMBL" id="NIVS01000020">
    <property type="protein sequence ID" value="OWQ53948.1"/>
    <property type="molecule type" value="Genomic_DNA"/>
</dbReference>
<feature type="chain" id="PRO_5013009742" description="DUF4124 domain-containing protein" evidence="2">
    <location>
        <begin position="22"/>
        <end position="268"/>
    </location>
</feature>
<keyword evidence="2" id="KW-0732">Signal</keyword>
<name>A0A246HMN6_STEMA</name>
<feature type="compositionally biased region" description="Low complexity" evidence="1">
    <location>
        <begin position="155"/>
        <end position="171"/>
    </location>
</feature>
<organism evidence="3 4">
    <name type="scientific">Stenotrophomonas maltophilia</name>
    <name type="common">Pseudomonas maltophilia</name>
    <name type="synonym">Xanthomonas maltophilia</name>
    <dbReference type="NCBI Taxonomy" id="40324"/>
    <lineage>
        <taxon>Bacteria</taxon>
        <taxon>Pseudomonadati</taxon>
        <taxon>Pseudomonadota</taxon>
        <taxon>Gammaproteobacteria</taxon>
        <taxon>Lysobacterales</taxon>
        <taxon>Lysobacteraceae</taxon>
        <taxon>Stenotrophomonas</taxon>
        <taxon>Stenotrophomonas maltophilia group</taxon>
    </lineage>
</organism>
<dbReference type="OrthoDB" id="5974779at2"/>
<feature type="region of interest" description="Disordered" evidence="1">
    <location>
        <begin position="51"/>
        <end position="97"/>
    </location>
</feature>
<dbReference type="Proteomes" id="UP000198157">
    <property type="component" value="Unassembled WGS sequence"/>
</dbReference>
<accession>A0A246HMN6</accession>
<reference evidence="3 4" key="1">
    <citation type="submission" date="2017-06" db="EMBL/GenBank/DDBJ databases">
        <authorList>
            <person name="Kim H.J."/>
            <person name="Triplett B.A."/>
        </authorList>
    </citation>
    <scope>NUCLEOTIDE SEQUENCE [LARGE SCALE GENOMIC DNA]</scope>
    <source>
        <strain evidence="3 4">13146</strain>
    </source>
</reference>
<feature type="region of interest" description="Disordered" evidence="1">
    <location>
        <begin position="135"/>
        <end position="171"/>
    </location>
</feature>
<evidence type="ECO:0000313" key="3">
    <source>
        <dbReference type="EMBL" id="OWQ53948.1"/>
    </source>
</evidence>
<evidence type="ECO:0000313" key="4">
    <source>
        <dbReference type="Proteomes" id="UP000198157"/>
    </source>
</evidence>
<proteinExistence type="predicted"/>
<evidence type="ECO:0008006" key="5">
    <source>
        <dbReference type="Google" id="ProtNLM"/>
    </source>
</evidence>
<sequence length="268" mass="28669">MTLRPALWLSLLALLSPAVTAAAQSDNVRVYRCVGSNGAVSLQDAPCRQGRQEVRDLQRPRDPAPQVVRSDRAPEPTPAPRAPEREVRYEHVQPPQPMYECTTSDGDSYVSDSNEGNPRWVPIWTDAYLPYPPGPRPPSGGYPPSRPLPPIAPMGSGSVSSSGGAVSVSGSGARVGGSISIGGGSSHWQGGGGYPHPGLGNSVVVPAGNVLVRDECHALPAQEVCSRLKDRRWDLIRRYNSALQSERDALTREQRGIDARLDQDCGGH</sequence>
<evidence type="ECO:0000256" key="2">
    <source>
        <dbReference type="SAM" id="SignalP"/>
    </source>
</evidence>
<gene>
    <name evidence="3" type="ORF">CEE60_09795</name>
</gene>
<feature type="compositionally biased region" description="Basic and acidic residues" evidence="1">
    <location>
        <begin position="82"/>
        <end position="91"/>
    </location>
</feature>
<feature type="compositionally biased region" description="Pro residues" evidence="1">
    <location>
        <begin position="135"/>
        <end position="152"/>
    </location>
</feature>